<feature type="compositionally biased region" description="Polar residues" evidence="11">
    <location>
        <begin position="82"/>
        <end position="101"/>
    </location>
</feature>
<dbReference type="GO" id="GO:0006397">
    <property type="term" value="P:mRNA processing"/>
    <property type="evidence" value="ECO:0007669"/>
    <property type="project" value="UniProtKB-KW"/>
</dbReference>
<feature type="region of interest" description="Disordered" evidence="11">
    <location>
        <begin position="82"/>
        <end position="107"/>
    </location>
</feature>
<keyword evidence="8" id="KW-0539">Nucleus</keyword>
<proteinExistence type="inferred from homology"/>
<dbReference type="GO" id="GO:0008380">
    <property type="term" value="P:RNA splicing"/>
    <property type="evidence" value="ECO:0007669"/>
    <property type="project" value="UniProtKB-KW"/>
</dbReference>
<evidence type="ECO:0000256" key="11">
    <source>
        <dbReference type="SAM" id="MobiDB-lite"/>
    </source>
</evidence>
<keyword evidence="6" id="KW-0804">Transcription</keyword>
<feature type="domain" description="RRM" evidence="12">
    <location>
        <begin position="390"/>
        <end position="461"/>
    </location>
</feature>
<dbReference type="GO" id="GO:0003700">
    <property type="term" value="F:DNA-binding transcription factor activity"/>
    <property type="evidence" value="ECO:0007669"/>
    <property type="project" value="InterPro"/>
</dbReference>
<evidence type="ECO:0000256" key="2">
    <source>
        <dbReference type="ARBA" id="ARBA00022664"/>
    </source>
</evidence>
<feature type="compositionally biased region" description="Basic and acidic residues" evidence="11">
    <location>
        <begin position="529"/>
        <end position="546"/>
    </location>
</feature>
<evidence type="ECO:0000256" key="3">
    <source>
        <dbReference type="ARBA" id="ARBA00022728"/>
    </source>
</evidence>
<evidence type="ECO:0000259" key="13">
    <source>
        <dbReference type="PROSITE" id="PS51032"/>
    </source>
</evidence>
<dbReference type="InterPro" id="IPR050907">
    <property type="entry name" value="SRSF"/>
</dbReference>
<evidence type="ECO:0000256" key="10">
    <source>
        <dbReference type="PROSITE-ProRule" id="PRU00176"/>
    </source>
</evidence>
<comment type="subcellular location">
    <subcellularLocation>
        <location evidence="1">Nucleus</location>
    </subcellularLocation>
</comment>
<keyword evidence="10" id="KW-0694">RNA-binding</keyword>
<dbReference type="PRINTS" id="PR00367">
    <property type="entry name" value="ETHRSPELEMNT"/>
</dbReference>
<comment type="caution">
    <text evidence="14">The sequence shown here is derived from an EMBL/GenBank/DDBJ whole genome shotgun (WGS) entry which is preliminary data.</text>
</comment>
<evidence type="ECO:0000259" key="12">
    <source>
        <dbReference type="PROSITE" id="PS50102"/>
    </source>
</evidence>
<dbReference type="InterPro" id="IPR016177">
    <property type="entry name" value="DNA-bd_dom_sf"/>
</dbReference>
<dbReference type="SUPFAM" id="SSF54928">
    <property type="entry name" value="RNA-binding domain, RBD"/>
    <property type="match status" value="1"/>
</dbReference>
<dbReference type="InterPro" id="IPR000504">
    <property type="entry name" value="RRM_dom"/>
</dbReference>
<feature type="compositionally biased region" description="Basic and acidic residues" evidence="11">
    <location>
        <begin position="463"/>
        <end position="501"/>
    </location>
</feature>
<dbReference type="CDD" id="cd00018">
    <property type="entry name" value="AP2"/>
    <property type="match status" value="1"/>
</dbReference>
<evidence type="ECO:0000256" key="1">
    <source>
        <dbReference type="ARBA" id="ARBA00004123"/>
    </source>
</evidence>
<gene>
    <name evidence="14" type="ORF">RDI58_002241</name>
</gene>
<feature type="domain" description="AP2/ERF" evidence="13">
    <location>
        <begin position="27"/>
        <end position="84"/>
    </location>
</feature>
<feature type="region of interest" description="Disordered" evidence="11">
    <location>
        <begin position="463"/>
        <end position="546"/>
    </location>
</feature>
<keyword evidence="7" id="KW-0508">mRNA splicing</keyword>
<evidence type="ECO:0000256" key="7">
    <source>
        <dbReference type="ARBA" id="ARBA00023187"/>
    </source>
</evidence>
<dbReference type="CDD" id="cd12234">
    <property type="entry name" value="RRM1_AtRSp31_like"/>
    <property type="match status" value="1"/>
</dbReference>
<dbReference type="SMART" id="SM00360">
    <property type="entry name" value="RRM"/>
    <property type="match status" value="2"/>
</dbReference>
<organism evidence="14 15">
    <name type="scientific">Solanum bulbocastanum</name>
    <name type="common">Wild potato</name>
    <dbReference type="NCBI Taxonomy" id="147425"/>
    <lineage>
        <taxon>Eukaryota</taxon>
        <taxon>Viridiplantae</taxon>
        <taxon>Streptophyta</taxon>
        <taxon>Embryophyta</taxon>
        <taxon>Tracheophyta</taxon>
        <taxon>Spermatophyta</taxon>
        <taxon>Magnoliopsida</taxon>
        <taxon>eudicotyledons</taxon>
        <taxon>Gunneridae</taxon>
        <taxon>Pentapetalae</taxon>
        <taxon>asterids</taxon>
        <taxon>lamiids</taxon>
        <taxon>Solanales</taxon>
        <taxon>Solanaceae</taxon>
        <taxon>Solanoideae</taxon>
        <taxon>Solaneae</taxon>
        <taxon>Solanum</taxon>
    </lineage>
</organism>
<keyword evidence="3" id="KW-0747">Spliceosome</keyword>
<evidence type="ECO:0000256" key="5">
    <source>
        <dbReference type="ARBA" id="ARBA00023125"/>
    </source>
</evidence>
<dbReference type="GO" id="GO:0005681">
    <property type="term" value="C:spliceosomal complex"/>
    <property type="evidence" value="ECO:0007669"/>
    <property type="project" value="UniProtKB-KW"/>
</dbReference>
<dbReference type="GO" id="GO:0003723">
    <property type="term" value="F:RNA binding"/>
    <property type="evidence" value="ECO:0007669"/>
    <property type="project" value="UniProtKB-UniRule"/>
</dbReference>
<dbReference type="InterPro" id="IPR012677">
    <property type="entry name" value="Nucleotide-bd_a/b_plait_sf"/>
</dbReference>
<dbReference type="GO" id="GO:0003677">
    <property type="term" value="F:DNA binding"/>
    <property type="evidence" value="ECO:0007669"/>
    <property type="project" value="UniProtKB-KW"/>
</dbReference>
<evidence type="ECO:0000256" key="8">
    <source>
        <dbReference type="ARBA" id="ARBA00023242"/>
    </source>
</evidence>
<dbReference type="Pfam" id="PF00076">
    <property type="entry name" value="RRM_1"/>
    <property type="match status" value="2"/>
</dbReference>
<dbReference type="PROSITE" id="PS51032">
    <property type="entry name" value="AP2_ERF"/>
    <property type="match status" value="1"/>
</dbReference>
<dbReference type="PROSITE" id="PS50102">
    <property type="entry name" value="RRM"/>
    <property type="match status" value="2"/>
</dbReference>
<keyword evidence="2" id="KW-0507">mRNA processing</keyword>
<sequence>MKTTVTTNTNTNKSSSTQPKKSSITRKFVGVRQRPSGRWVAEIKDSSQRVRLWLGTYDTAEEAAHAYDEAARALRGENARTNFASTAPNNPNSDMDQSNSSHDTKHGLSFSSIKAKLSKNLQSIMARNSENKSSSSKSITRVSDHFTFARIFHFKNNYDQQYQNHHRRVDMNKVVQPSIRVLPHDLTDKNNNDNNNNNDLSWENSSSVSDCSSEWAAFRQLGLDSDNYGSDGSDQYFVGSDPLMAGWISSPDIMSSSTNEGSRSKRFKVSSSVMVPPTFSESPLPKVAFSGAKVHNMRAIFCGNLEFDARQSDVERLFRRYGKVDRVDMKSGFAFVYMEDERDADDAIRRLDRIEFGKKGRRLRVEWTKDRGSRRPEISRKPAANTRPSKTLFVINFDPVHTQTRDIEKYFEPYGRISNVRIRKNFAFVQYESVDDASRALEATNMSKFMDRVISVEFAIRDDDDRRNGRSPDRRGRDMSPDRRGYDRRRSPSPYRRDRGSPDYGRGAPLNSRPQTRRSPQYGRAESPVNERYHSRSPPPRERSRS</sequence>
<dbReference type="InterPro" id="IPR035979">
    <property type="entry name" value="RBD_domain_sf"/>
</dbReference>
<dbReference type="AlphaFoldDB" id="A0AAN8U3Y2"/>
<feature type="compositionally biased region" description="Low complexity" evidence="11">
    <location>
        <begin position="1"/>
        <end position="22"/>
    </location>
</feature>
<name>A0AAN8U3Y2_SOLBU</name>
<dbReference type="FunFam" id="3.30.730.10:FF:000005">
    <property type="entry name" value="ethylene-responsive transcription factor RAP2-11"/>
    <property type="match status" value="1"/>
</dbReference>
<dbReference type="Gene3D" id="3.30.730.10">
    <property type="entry name" value="AP2/ERF domain"/>
    <property type="match status" value="1"/>
</dbReference>
<feature type="compositionally biased region" description="Low complexity" evidence="11">
    <location>
        <begin position="192"/>
        <end position="205"/>
    </location>
</feature>
<evidence type="ECO:0000256" key="6">
    <source>
        <dbReference type="ARBA" id="ARBA00023163"/>
    </source>
</evidence>
<dbReference type="EMBL" id="JBANQN010000001">
    <property type="protein sequence ID" value="KAK6804457.1"/>
    <property type="molecule type" value="Genomic_DNA"/>
</dbReference>
<dbReference type="Pfam" id="PF00847">
    <property type="entry name" value="AP2"/>
    <property type="match status" value="1"/>
</dbReference>
<keyword evidence="15" id="KW-1185">Reference proteome</keyword>
<dbReference type="Gene3D" id="3.30.70.330">
    <property type="match status" value="2"/>
</dbReference>
<dbReference type="Proteomes" id="UP001371456">
    <property type="component" value="Unassembled WGS sequence"/>
</dbReference>
<dbReference type="SMART" id="SM00380">
    <property type="entry name" value="AP2"/>
    <property type="match status" value="1"/>
</dbReference>
<dbReference type="InterPro" id="IPR001471">
    <property type="entry name" value="AP2/ERF_dom"/>
</dbReference>
<evidence type="ECO:0000313" key="14">
    <source>
        <dbReference type="EMBL" id="KAK6804457.1"/>
    </source>
</evidence>
<dbReference type="SUPFAM" id="SSF54171">
    <property type="entry name" value="DNA-binding domain"/>
    <property type="match status" value="1"/>
</dbReference>
<accession>A0AAN8U3Y2</accession>
<keyword evidence="5" id="KW-0238">DNA-binding</keyword>
<comment type="similarity">
    <text evidence="9">Belongs to the AP2/ERF transcription factor family. ERF subfamily.</text>
</comment>
<evidence type="ECO:0000256" key="9">
    <source>
        <dbReference type="ARBA" id="ARBA00024343"/>
    </source>
</evidence>
<feature type="region of interest" description="Disordered" evidence="11">
    <location>
        <begin position="1"/>
        <end position="24"/>
    </location>
</feature>
<keyword evidence="4" id="KW-0805">Transcription regulation</keyword>
<dbReference type="PANTHER" id="PTHR23147">
    <property type="entry name" value="SERINE/ARGININE RICH SPLICING FACTOR"/>
    <property type="match status" value="1"/>
</dbReference>
<evidence type="ECO:0000256" key="4">
    <source>
        <dbReference type="ARBA" id="ARBA00023015"/>
    </source>
</evidence>
<feature type="domain" description="RRM" evidence="12">
    <location>
        <begin position="298"/>
        <end position="370"/>
    </location>
</feature>
<dbReference type="InterPro" id="IPR036955">
    <property type="entry name" value="AP2/ERF_dom_sf"/>
</dbReference>
<evidence type="ECO:0000313" key="15">
    <source>
        <dbReference type="Proteomes" id="UP001371456"/>
    </source>
</evidence>
<protein>
    <submittedName>
        <fullName evidence="14">Uncharacterized protein</fullName>
    </submittedName>
</protein>
<feature type="region of interest" description="Disordered" evidence="11">
    <location>
        <begin position="183"/>
        <end position="205"/>
    </location>
</feature>
<reference evidence="14 15" key="1">
    <citation type="submission" date="2024-02" db="EMBL/GenBank/DDBJ databases">
        <title>de novo genome assembly of Solanum bulbocastanum strain 11H21.</title>
        <authorList>
            <person name="Hosaka A.J."/>
        </authorList>
    </citation>
    <scope>NUCLEOTIDE SEQUENCE [LARGE SCALE GENOMIC DNA]</scope>
    <source>
        <tissue evidence="14">Young leaves</tissue>
    </source>
</reference>